<evidence type="ECO:0000313" key="2">
    <source>
        <dbReference type="Proteomes" id="UP000002429"/>
    </source>
</evidence>
<organism evidence="1 2">
    <name type="scientific">Cupriavidus metallidurans (strain ATCC 43123 / DSM 2839 / NBRC 102507 / CH34)</name>
    <name type="common">Ralstonia metallidurans</name>
    <dbReference type="NCBI Taxonomy" id="266264"/>
    <lineage>
        <taxon>Bacteria</taxon>
        <taxon>Pseudomonadati</taxon>
        <taxon>Pseudomonadota</taxon>
        <taxon>Betaproteobacteria</taxon>
        <taxon>Burkholderiales</taxon>
        <taxon>Burkholderiaceae</taxon>
        <taxon>Cupriavidus</taxon>
    </lineage>
</organism>
<keyword evidence="2" id="KW-1185">Reference proteome</keyword>
<accession>D3DXR9</accession>
<dbReference type="KEGG" id="rme:Rmet_6481"/>
<dbReference type="AlphaFoldDB" id="D3DXR9"/>
<name>D3DXR9_CUPMC</name>
<proteinExistence type="predicted"/>
<reference evidence="2" key="1">
    <citation type="journal article" date="2010" name="PLoS ONE">
        <title>The complete genome sequence of Cupriavidus metallidurans strain CH34, a master survivalist in harsh and anthropogenic environments.</title>
        <authorList>
            <person name="Janssen P.J."/>
            <person name="Van Houdt R."/>
            <person name="Moors H."/>
            <person name="Monsieurs P."/>
            <person name="Morin N."/>
            <person name="Michaux A."/>
            <person name="Benotmane M.A."/>
            <person name="Leys N."/>
            <person name="Vallaeys T."/>
            <person name="Lapidus A."/>
            <person name="Monchy S."/>
            <person name="Medigue C."/>
            <person name="Taghavi S."/>
            <person name="McCorkle S."/>
            <person name="Dunn J."/>
            <person name="van der Lelie D."/>
            <person name="Mergeay M."/>
        </authorList>
    </citation>
    <scope>NUCLEOTIDE SEQUENCE [LARGE SCALE GENOMIC DNA]</scope>
    <source>
        <strain evidence="2">ATCC 43123 / DSM 2839 / NBRC 102507 / CH34</strain>
    </source>
</reference>
<sequence>MLNGMPAGGNPLLYLVGDRFLHCAIGYRRTFREKAVKDGLTDVIIGRPSLVIEHNASHF</sequence>
<dbReference type="Proteomes" id="UP000002429">
    <property type="component" value="Chromosome"/>
</dbReference>
<gene>
    <name evidence="1" type="ordered locus">Rmet_6481</name>
</gene>
<dbReference type="EMBL" id="CP000352">
    <property type="protein sequence ID" value="ADC45089.1"/>
    <property type="molecule type" value="Genomic_DNA"/>
</dbReference>
<protein>
    <submittedName>
        <fullName evidence="1">Uncharacterized protein</fullName>
    </submittedName>
</protein>
<dbReference type="HOGENOM" id="CLU_2957377_0_0_4"/>
<evidence type="ECO:0000313" key="1">
    <source>
        <dbReference type="EMBL" id="ADC45089.1"/>
    </source>
</evidence>